<organism evidence="1">
    <name type="scientific">Klebsiella pneumoniae</name>
    <dbReference type="NCBI Taxonomy" id="573"/>
    <lineage>
        <taxon>Bacteria</taxon>
        <taxon>Pseudomonadati</taxon>
        <taxon>Pseudomonadota</taxon>
        <taxon>Gammaproteobacteria</taxon>
        <taxon>Enterobacterales</taxon>
        <taxon>Enterobacteriaceae</taxon>
        <taxon>Klebsiella/Raoultella group</taxon>
        <taxon>Klebsiella</taxon>
        <taxon>Klebsiella pneumoniae complex</taxon>
    </lineage>
</organism>
<evidence type="ECO:0000313" key="1">
    <source>
        <dbReference type="EMBL" id="VGL92596.1"/>
    </source>
</evidence>
<sequence length="160" mass="18528">MDNNIRKIVHAFRNALVIAADTRSYQCFHMHRWSELNNFPYGCCDLASNFLGKYLEENGYAPEIIFVNCPDEVSQFIGAHVFVRLGNYYIDITRNQFNDFNGRVLIENEYGTLAGLMKKIKRIDPSDVIERKVDISAARMPAYELYNFIKNIADVLMKES</sequence>
<name>A0A486QTJ8_KLEPN</name>
<dbReference type="AlphaFoldDB" id="A0A486QTJ8"/>
<proteinExistence type="predicted"/>
<dbReference type="EMBL" id="CAAHCX010000002">
    <property type="protein sequence ID" value="VGL92596.1"/>
    <property type="molecule type" value="Genomic_DNA"/>
</dbReference>
<reference evidence="1" key="1">
    <citation type="submission" date="2019-03" db="EMBL/GenBank/DDBJ databases">
        <authorList>
            <consortium name="Pathogen Informatics"/>
        </authorList>
    </citation>
    <scope>NUCLEOTIDE SEQUENCE</scope>
    <source>
        <strain evidence="1">5012STDY7626451</strain>
    </source>
</reference>
<dbReference type="RefSeq" id="WP_139787007.1">
    <property type="nucleotide sequence ID" value="NZ_CAKAAN010000001.1"/>
</dbReference>
<gene>
    <name evidence="1" type="ORF">SAMEA4873653_01619</name>
</gene>
<accession>A0A486QTJ8</accession>
<protein>
    <submittedName>
        <fullName evidence="1">Uncharacterized protein</fullName>
    </submittedName>
</protein>